<keyword evidence="2" id="KW-1185">Reference proteome</keyword>
<sequence length="146" mass="15864">MSKASRFLGRIPAALAGRRAALPIGIAAALAVAGCDDTKAGSDSDVVVSITDRVMEQPALGSPYCKVSLTARNNTESRVDVLEFWLNYGPRRSHNRLRNVPDSKSEYVFESRLHQPCETLPELTIDIAECRLLSGEDCTGSVAFRP</sequence>
<dbReference type="KEGG" id="pphr:APZ00_10170"/>
<evidence type="ECO:0008006" key="3">
    <source>
        <dbReference type="Google" id="ProtNLM"/>
    </source>
</evidence>
<dbReference type="EMBL" id="CP013068">
    <property type="protein sequence ID" value="ALV27375.1"/>
    <property type="molecule type" value="Genomic_DNA"/>
</dbReference>
<dbReference type="RefSeq" id="WP_058898854.1">
    <property type="nucleotide sequence ID" value="NZ_CP013068.1"/>
</dbReference>
<dbReference type="AlphaFoldDB" id="A0A0U3EML2"/>
<evidence type="ECO:0000313" key="2">
    <source>
        <dbReference type="Proteomes" id="UP000064921"/>
    </source>
</evidence>
<accession>A0A0U3EML2</accession>
<dbReference type="STRING" id="121719.APZ00_10170"/>
<protein>
    <recommendedName>
        <fullName evidence="3">Lipoprotein</fullName>
    </recommendedName>
</protein>
<gene>
    <name evidence="1" type="ORF">APZ00_10170</name>
</gene>
<organism evidence="1 2">
    <name type="scientific">Pannonibacter phragmitetus</name>
    <dbReference type="NCBI Taxonomy" id="121719"/>
    <lineage>
        <taxon>Bacteria</taxon>
        <taxon>Pseudomonadati</taxon>
        <taxon>Pseudomonadota</taxon>
        <taxon>Alphaproteobacteria</taxon>
        <taxon>Hyphomicrobiales</taxon>
        <taxon>Stappiaceae</taxon>
        <taxon>Pannonibacter</taxon>
    </lineage>
</organism>
<dbReference type="PROSITE" id="PS51257">
    <property type="entry name" value="PROKAR_LIPOPROTEIN"/>
    <property type="match status" value="1"/>
</dbReference>
<proteinExistence type="predicted"/>
<name>A0A0U3EML2_9HYPH</name>
<dbReference type="Proteomes" id="UP000064921">
    <property type="component" value="Chromosome"/>
</dbReference>
<evidence type="ECO:0000313" key="1">
    <source>
        <dbReference type="EMBL" id="ALV27375.1"/>
    </source>
</evidence>
<reference evidence="1 2" key="1">
    <citation type="submission" date="2015-10" db="EMBL/GenBank/DDBJ databases">
        <title>The world's first case of liver abscess caused by Pannonibacter phragmitetus.</title>
        <authorList>
            <person name="Ming D."/>
            <person name="Wang M."/>
            <person name="Zhou Y."/>
            <person name="Jiang T."/>
            <person name="Hu S."/>
        </authorList>
    </citation>
    <scope>NUCLEOTIDE SEQUENCE [LARGE SCALE GENOMIC DNA]</scope>
    <source>
        <strain evidence="1 2">31801</strain>
    </source>
</reference>